<dbReference type="PANTHER" id="PTHR12435">
    <property type="match status" value="1"/>
</dbReference>
<dbReference type="GeneID" id="19320943"/>
<evidence type="ECO:0000256" key="4">
    <source>
        <dbReference type="SAM" id="MobiDB-lite"/>
    </source>
</evidence>
<sequence length="373" mass="39822">MALVTVSGLPSSGRTTRSQQLKHDFEVRIRVAAAAASSSSSPPPPQQQQQQPPLPSRVVIVSDDDVHVARSAYASQRTEKPARASYLSAVTRALGKDTIVIADGGAGLNIKGFRYQLWCAAREVGVKCLTVHVHAPPALCTHWNAKRRAQHGDAASYDDETLDSLFMRYEEPNPMTRWDSPLFLVSSSLSVAAAAPGQGEEAIVDDEAQQVQCDPLPLDDIWAAATVGSAHKAPEVVTPTRSTTSSYLSLLESATQHILSLILTHTSTLGFQPGATIPLSSPSLVGPHPLALTIPSHKMPTLASLQRLRRHFVKIHNAGSAAVNQLGLAARDEGGYVALSATASTSAPSKGVPQPSPEYLVARRFVAWLEETM</sequence>
<name>A0A061H5M0_9BASI</name>
<protein>
    <submittedName>
        <fullName evidence="5">Uncharacterized protein</fullName>
    </submittedName>
</protein>
<feature type="region of interest" description="Disordered" evidence="4">
    <location>
        <begin position="1"/>
        <end position="54"/>
    </location>
</feature>
<accession>A0A061H5M0</accession>
<dbReference type="Gene3D" id="3.40.50.300">
    <property type="entry name" value="P-loop containing nucleotide triphosphate hydrolases"/>
    <property type="match status" value="1"/>
</dbReference>
<dbReference type="InterPro" id="IPR013641">
    <property type="entry name" value="KTI12/PSTK"/>
</dbReference>
<dbReference type="Pfam" id="PF08433">
    <property type="entry name" value="KTI12"/>
    <property type="match status" value="1"/>
</dbReference>
<comment type="similarity">
    <text evidence="3">Belongs to the KTI12 family.</text>
</comment>
<dbReference type="InterPro" id="IPR027417">
    <property type="entry name" value="P-loop_NTPase"/>
</dbReference>
<evidence type="ECO:0000256" key="2">
    <source>
        <dbReference type="ARBA" id="ARBA00022840"/>
    </source>
</evidence>
<evidence type="ECO:0000313" key="6">
    <source>
        <dbReference type="Proteomes" id="UP000053664"/>
    </source>
</evidence>
<organism evidence="5 6">
    <name type="scientific">Pseudozyma flocculosa PF-1</name>
    <dbReference type="NCBI Taxonomy" id="1277687"/>
    <lineage>
        <taxon>Eukaryota</taxon>
        <taxon>Fungi</taxon>
        <taxon>Dikarya</taxon>
        <taxon>Basidiomycota</taxon>
        <taxon>Ustilaginomycotina</taxon>
        <taxon>Ustilaginomycetes</taxon>
        <taxon>Ustilaginales</taxon>
        <taxon>Ustilaginaceae</taxon>
        <taxon>Pseudozyma</taxon>
    </lineage>
</organism>
<dbReference type="Proteomes" id="UP000053664">
    <property type="component" value="Unassembled WGS sequence"/>
</dbReference>
<keyword evidence="1" id="KW-0547">Nucleotide-binding</keyword>
<keyword evidence="2" id="KW-0067">ATP-binding</keyword>
<proteinExistence type="inferred from homology"/>
<dbReference type="eggNOG" id="KOG3062">
    <property type="taxonomic scope" value="Eukaryota"/>
</dbReference>
<feature type="compositionally biased region" description="Polar residues" evidence="4">
    <location>
        <begin position="8"/>
        <end position="19"/>
    </location>
</feature>
<evidence type="ECO:0000313" key="5">
    <source>
        <dbReference type="EMBL" id="EPQ28212.1"/>
    </source>
</evidence>
<dbReference type="AlphaFoldDB" id="A0A061H5M0"/>
<evidence type="ECO:0000256" key="1">
    <source>
        <dbReference type="ARBA" id="ARBA00022741"/>
    </source>
</evidence>
<dbReference type="SUPFAM" id="SSF52540">
    <property type="entry name" value="P-loop containing nucleoside triphosphate hydrolases"/>
    <property type="match status" value="1"/>
</dbReference>
<reference evidence="5 6" key="1">
    <citation type="journal article" date="2013" name="Plant Cell">
        <title>The transition from a phytopathogenic smut ancestor to an anamorphic biocontrol agent deciphered by comparative whole-genome analysis.</title>
        <authorList>
            <person name="Lefebvre F."/>
            <person name="Joly D.L."/>
            <person name="Labbe C."/>
            <person name="Teichmann B."/>
            <person name="Linning R."/>
            <person name="Belzile F."/>
            <person name="Bakkeren G."/>
            <person name="Belanger R.R."/>
        </authorList>
    </citation>
    <scope>NUCLEOTIDE SEQUENCE [LARGE SCALE GENOMIC DNA]</scope>
    <source>
        <strain evidence="5 6">PF-1</strain>
    </source>
</reference>
<gene>
    <name evidence="5" type="ORF">PFL1_06876</name>
</gene>
<dbReference type="KEGG" id="pfp:PFL1_06876"/>
<dbReference type="GO" id="GO:0005524">
    <property type="term" value="F:ATP binding"/>
    <property type="evidence" value="ECO:0007669"/>
    <property type="project" value="UniProtKB-KW"/>
</dbReference>
<dbReference type="RefSeq" id="XP_007879991.1">
    <property type="nucleotide sequence ID" value="XM_007881800.1"/>
</dbReference>
<evidence type="ECO:0000256" key="3">
    <source>
        <dbReference type="ARBA" id="ARBA00025768"/>
    </source>
</evidence>
<dbReference type="OrthoDB" id="9972657at2759"/>
<dbReference type="HOGENOM" id="CLU_027147_1_1_1"/>
<dbReference type="EMBL" id="KE361635">
    <property type="protein sequence ID" value="EPQ28212.1"/>
    <property type="molecule type" value="Genomic_DNA"/>
</dbReference>